<dbReference type="GO" id="GO:0006457">
    <property type="term" value="P:protein folding"/>
    <property type="evidence" value="ECO:0007669"/>
    <property type="project" value="UniProtKB-UniRule"/>
</dbReference>
<comment type="caution">
    <text evidence="13">The sequence shown here is derived from an EMBL/GenBank/DDBJ whole genome shotgun (WGS) entry which is preliminary data.</text>
</comment>
<dbReference type="PANTHER" id="PTHR47245">
    <property type="entry name" value="PEPTIDYLPROLYL ISOMERASE"/>
    <property type="match status" value="1"/>
</dbReference>
<dbReference type="PANTHER" id="PTHR47245:SF1">
    <property type="entry name" value="FOLDASE PROTEIN PRSA"/>
    <property type="match status" value="1"/>
</dbReference>
<evidence type="ECO:0000313" key="14">
    <source>
        <dbReference type="Proteomes" id="UP000322139"/>
    </source>
</evidence>
<dbReference type="EC" id="5.2.1.8" evidence="11"/>
<evidence type="ECO:0000313" key="13">
    <source>
        <dbReference type="EMBL" id="TYS50054.1"/>
    </source>
</evidence>
<dbReference type="InterPro" id="IPR027304">
    <property type="entry name" value="Trigger_fact/SurA_dom_sf"/>
</dbReference>
<dbReference type="Gene3D" id="3.10.50.40">
    <property type="match status" value="1"/>
</dbReference>
<comment type="subcellular location">
    <subcellularLocation>
        <location evidence="2">Cell membrane</location>
        <topology evidence="2">Lipid-anchor</topology>
    </subcellularLocation>
</comment>
<dbReference type="InterPro" id="IPR000297">
    <property type="entry name" value="PPIase_PpiC"/>
</dbReference>
<protein>
    <recommendedName>
        <fullName evidence="11">Foldase protein PrsA</fullName>
        <ecNumber evidence="11">5.2.1.8</ecNumber>
    </recommendedName>
</protein>
<dbReference type="GO" id="GO:0005886">
    <property type="term" value="C:plasma membrane"/>
    <property type="evidence" value="ECO:0007669"/>
    <property type="project" value="UniProtKB-SubCell"/>
</dbReference>
<evidence type="ECO:0000256" key="8">
    <source>
        <dbReference type="ARBA" id="ARBA00023139"/>
    </source>
</evidence>
<gene>
    <name evidence="11" type="primary">prsA</name>
    <name evidence="13" type="ORF">FZD51_05735</name>
</gene>
<keyword evidence="4 11" id="KW-1003">Cell membrane</keyword>
<evidence type="ECO:0000256" key="4">
    <source>
        <dbReference type="ARBA" id="ARBA00022475"/>
    </source>
</evidence>
<evidence type="ECO:0000256" key="5">
    <source>
        <dbReference type="ARBA" id="ARBA00022729"/>
    </source>
</evidence>
<evidence type="ECO:0000256" key="3">
    <source>
        <dbReference type="ARBA" id="ARBA00006071"/>
    </source>
</evidence>
<evidence type="ECO:0000256" key="10">
    <source>
        <dbReference type="ARBA" id="ARBA00023288"/>
    </source>
</evidence>
<keyword evidence="9 11" id="KW-0413">Isomerase</keyword>
<dbReference type="InterPro" id="IPR023058">
    <property type="entry name" value="PPIase_PpiC_CS"/>
</dbReference>
<comment type="function">
    <text evidence="11">Plays a major role in protein secretion by helping the post-translocational extracellular folding of several secreted proteins.</text>
</comment>
<reference evidence="13 14" key="1">
    <citation type="submission" date="2019-08" db="EMBL/GenBank/DDBJ databases">
        <title>Bacillus genomes from the desert of Cuatro Cienegas, Coahuila.</title>
        <authorList>
            <person name="Olmedo-Alvarez G."/>
        </authorList>
    </citation>
    <scope>NUCLEOTIDE SEQUENCE [LARGE SCALE GENOMIC DNA]</scope>
    <source>
        <strain evidence="13 14">CH446_14T</strain>
    </source>
</reference>
<evidence type="ECO:0000259" key="12">
    <source>
        <dbReference type="PROSITE" id="PS50198"/>
    </source>
</evidence>
<keyword evidence="5 11" id="KW-0732">Signal</keyword>
<dbReference type="SUPFAM" id="SSF109998">
    <property type="entry name" value="Triger factor/SurA peptide-binding domain-like"/>
    <property type="match status" value="1"/>
</dbReference>
<comment type="catalytic activity">
    <reaction evidence="1 11">
        <text>[protein]-peptidylproline (omega=180) = [protein]-peptidylproline (omega=0)</text>
        <dbReference type="Rhea" id="RHEA:16237"/>
        <dbReference type="Rhea" id="RHEA-COMP:10747"/>
        <dbReference type="Rhea" id="RHEA-COMP:10748"/>
        <dbReference type="ChEBI" id="CHEBI:83833"/>
        <dbReference type="ChEBI" id="CHEBI:83834"/>
        <dbReference type="EC" id="5.2.1.8"/>
    </reaction>
</comment>
<dbReference type="AlphaFoldDB" id="A0A5D4RJR0"/>
<evidence type="ECO:0000256" key="1">
    <source>
        <dbReference type="ARBA" id="ARBA00000971"/>
    </source>
</evidence>
<keyword evidence="10" id="KW-0449">Lipoprotein</keyword>
<accession>A0A5D4RJR0</accession>
<dbReference type="InterPro" id="IPR050245">
    <property type="entry name" value="PrsA_foldase"/>
</dbReference>
<evidence type="ECO:0000256" key="9">
    <source>
        <dbReference type="ARBA" id="ARBA00023235"/>
    </source>
</evidence>
<evidence type="ECO:0000256" key="7">
    <source>
        <dbReference type="ARBA" id="ARBA00023136"/>
    </source>
</evidence>
<dbReference type="EMBL" id="VTER01000003">
    <property type="protein sequence ID" value="TYS50054.1"/>
    <property type="molecule type" value="Genomic_DNA"/>
</dbReference>
<dbReference type="RefSeq" id="WP_148973885.1">
    <property type="nucleotide sequence ID" value="NZ_VTER01000003.1"/>
</dbReference>
<dbReference type="Pfam" id="PF13616">
    <property type="entry name" value="Rotamase_3"/>
    <property type="match status" value="1"/>
</dbReference>
<organism evidence="13 14">
    <name type="scientific">Bacillus infantis</name>
    <dbReference type="NCBI Taxonomy" id="324767"/>
    <lineage>
        <taxon>Bacteria</taxon>
        <taxon>Bacillati</taxon>
        <taxon>Bacillota</taxon>
        <taxon>Bacilli</taxon>
        <taxon>Bacillales</taxon>
        <taxon>Bacillaceae</taxon>
        <taxon>Bacillus</taxon>
    </lineage>
</organism>
<keyword evidence="8" id="KW-0564">Palmitate</keyword>
<dbReference type="Proteomes" id="UP000322139">
    <property type="component" value="Unassembled WGS sequence"/>
</dbReference>
<sequence length="293" mass="32792">MMGFLTKKIGLGILVLILAAAGTAAFFLSKEPAVASVGSESIKKEELYSLLVKQYGDEALDALVTDKIIEMEAKKEKITISDKEKEEELKNLKESYGGEEGFKAALEQSGVTEAGIAEDIEKYLKTEKLLEPQIDLKEEEIKAYFDENKDQFAQQEQVKASHILVEDEAAAKEIKSKLDKGEDFAELAKEYSTDASNAESGGELGYFGKGEMEAAFEEAAFAMKANEISGPVKTDYGYHIIKVEDKKEAKEAVYEDSKEAAKKALFDERMQTEYYNWLEEKKEEYKIEKNMNA</sequence>
<dbReference type="Pfam" id="PF13624">
    <property type="entry name" value="SurA_N_3"/>
    <property type="match status" value="1"/>
</dbReference>
<dbReference type="PROSITE" id="PS01096">
    <property type="entry name" value="PPIC_PPIASE_1"/>
    <property type="match status" value="1"/>
</dbReference>
<dbReference type="InterPro" id="IPR023059">
    <property type="entry name" value="Foldase_PrsA"/>
</dbReference>
<evidence type="ECO:0000256" key="11">
    <source>
        <dbReference type="HAMAP-Rule" id="MF_01145"/>
    </source>
</evidence>
<dbReference type="PROSITE" id="PS50198">
    <property type="entry name" value="PPIC_PPIASE_2"/>
    <property type="match status" value="1"/>
</dbReference>
<feature type="domain" description="PpiC" evidence="12">
    <location>
        <begin position="155"/>
        <end position="245"/>
    </location>
</feature>
<dbReference type="Gene3D" id="1.10.4030.10">
    <property type="entry name" value="Porin chaperone SurA, peptide-binding domain"/>
    <property type="match status" value="1"/>
</dbReference>
<evidence type="ECO:0000256" key="6">
    <source>
        <dbReference type="ARBA" id="ARBA00023110"/>
    </source>
</evidence>
<dbReference type="GO" id="GO:0003755">
    <property type="term" value="F:peptidyl-prolyl cis-trans isomerase activity"/>
    <property type="evidence" value="ECO:0007669"/>
    <property type="project" value="UniProtKB-UniRule"/>
</dbReference>
<dbReference type="SUPFAM" id="SSF54534">
    <property type="entry name" value="FKBP-like"/>
    <property type="match status" value="1"/>
</dbReference>
<dbReference type="HAMAP" id="MF_01145">
    <property type="entry name" value="Foldase_PrsA"/>
    <property type="match status" value="1"/>
</dbReference>
<keyword evidence="7 11" id="KW-0472">Membrane</keyword>
<evidence type="ECO:0000256" key="2">
    <source>
        <dbReference type="ARBA" id="ARBA00004193"/>
    </source>
</evidence>
<keyword evidence="6 11" id="KW-0697">Rotamase</keyword>
<name>A0A5D4RJR0_9BACI</name>
<comment type="similarity">
    <text evidence="3 11">Belongs to the PrsA family.</text>
</comment>
<proteinExistence type="inferred from homology"/>
<dbReference type="InterPro" id="IPR046357">
    <property type="entry name" value="PPIase_dom_sf"/>
</dbReference>